<dbReference type="AlphaFoldDB" id="A0A6N6MTN3"/>
<sequence length="117" mass="12761">MPMTNTLRTRRLNPQAGHRSEFVIGSASEPLGSVKTGLATAATQAGLGQVHPHMLRHRAAVRMAVNGVDMEEIRSELGPSDSKTSRNIHARFSPDRLREAAASLELDEGPIEVRRRA</sequence>
<evidence type="ECO:0000313" key="4">
    <source>
        <dbReference type="Proteomes" id="UP000441523"/>
    </source>
</evidence>
<evidence type="ECO:0000259" key="2">
    <source>
        <dbReference type="Pfam" id="PF00589"/>
    </source>
</evidence>
<dbReference type="InterPro" id="IPR013762">
    <property type="entry name" value="Integrase-like_cat_sf"/>
</dbReference>
<feature type="domain" description="Tyr recombinase" evidence="2">
    <location>
        <begin position="33"/>
        <end position="85"/>
    </location>
</feature>
<dbReference type="GO" id="GO:0006310">
    <property type="term" value="P:DNA recombination"/>
    <property type="evidence" value="ECO:0007669"/>
    <property type="project" value="UniProtKB-KW"/>
</dbReference>
<accession>A0A6N6MTN3</accession>
<proteinExistence type="predicted"/>
<dbReference type="SUPFAM" id="SSF56349">
    <property type="entry name" value="DNA breaking-rejoining enzymes"/>
    <property type="match status" value="1"/>
</dbReference>
<dbReference type="InterPro" id="IPR011010">
    <property type="entry name" value="DNA_brk_join_enz"/>
</dbReference>
<dbReference type="Proteomes" id="UP000441523">
    <property type="component" value="Unassembled WGS sequence"/>
</dbReference>
<name>A0A6N6MTN3_9HYPH</name>
<dbReference type="InterPro" id="IPR002104">
    <property type="entry name" value="Integrase_catalytic"/>
</dbReference>
<dbReference type="GO" id="GO:0015074">
    <property type="term" value="P:DNA integration"/>
    <property type="evidence" value="ECO:0007669"/>
    <property type="project" value="InterPro"/>
</dbReference>
<dbReference type="EMBL" id="VZZJ01000010">
    <property type="protein sequence ID" value="KAB1072944.1"/>
    <property type="molecule type" value="Genomic_DNA"/>
</dbReference>
<dbReference type="GO" id="GO:0003677">
    <property type="term" value="F:DNA binding"/>
    <property type="evidence" value="ECO:0007669"/>
    <property type="project" value="InterPro"/>
</dbReference>
<evidence type="ECO:0000256" key="1">
    <source>
        <dbReference type="ARBA" id="ARBA00023172"/>
    </source>
</evidence>
<dbReference type="Gene3D" id="1.10.443.10">
    <property type="entry name" value="Intergrase catalytic core"/>
    <property type="match status" value="1"/>
</dbReference>
<dbReference type="Pfam" id="PF00589">
    <property type="entry name" value="Phage_integrase"/>
    <property type="match status" value="1"/>
</dbReference>
<keyword evidence="4" id="KW-1185">Reference proteome</keyword>
<evidence type="ECO:0000313" key="3">
    <source>
        <dbReference type="EMBL" id="KAB1072944.1"/>
    </source>
</evidence>
<comment type="caution">
    <text evidence="3">The sequence shown here is derived from an EMBL/GenBank/DDBJ whole genome shotgun (WGS) entry which is preliminary data.</text>
</comment>
<gene>
    <name evidence="3" type="ORF">F6X51_13220</name>
</gene>
<organism evidence="3 4">
    <name type="scientific">Methylobacterium planeticum</name>
    <dbReference type="NCBI Taxonomy" id="2615211"/>
    <lineage>
        <taxon>Bacteria</taxon>
        <taxon>Pseudomonadati</taxon>
        <taxon>Pseudomonadota</taxon>
        <taxon>Alphaproteobacteria</taxon>
        <taxon>Hyphomicrobiales</taxon>
        <taxon>Methylobacteriaceae</taxon>
        <taxon>Methylobacterium</taxon>
    </lineage>
</organism>
<protein>
    <submittedName>
        <fullName evidence="3">Tyrosine-type recombinase/integrase</fullName>
    </submittedName>
</protein>
<keyword evidence="1" id="KW-0233">DNA recombination</keyword>
<reference evidence="3 4" key="1">
    <citation type="submission" date="2019-09" db="EMBL/GenBank/DDBJ databases">
        <title>YIM 132548 draft genome.</title>
        <authorList>
            <person name="Jiang L."/>
        </authorList>
    </citation>
    <scope>NUCLEOTIDE SEQUENCE [LARGE SCALE GENOMIC DNA]</scope>
    <source>
        <strain evidence="3 4">YIM 132548</strain>
    </source>
</reference>